<name>A0AAD7CCA3_9AGAR</name>
<proteinExistence type="predicted"/>
<accession>A0AAD7CCA3</accession>
<dbReference type="AlphaFoldDB" id="A0AAD7CCA3"/>
<gene>
    <name evidence="1" type="ORF">FB45DRAFT_300197</name>
</gene>
<sequence>MPFHHFNEYVVAEILAYCDIHTVLSFTQLNKSSRQSALSKQLWIILVRQLKLRGFLDADPSVQLDTHSTQELIGLVKSIILGPKTWCPGTVPQLKRQVLVRFEKQLGQQVSALLLPGGRYFTLCDSGWEGLAIREVPTGRCIWRYSHRVSACCKTYALMKLNTPSSFPTLLRGDPRNLGEDVVRSEVFSYLFVPPRESNAENFQPEPTLRLLSSYAAAPTTQISTDLTYSGYGFDMAFGSTSFVDVRLERDGVRCTKGRRLLNLRRSSLEVPLGMYSAATMELGEEGMVVSYFV</sequence>
<evidence type="ECO:0008006" key="3">
    <source>
        <dbReference type="Google" id="ProtNLM"/>
    </source>
</evidence>
<evidence type="ECO:0000313" key="2">
    <source>
        <dbReference type="Proteomes" id="UP001221142"/>
    </source>
</evidence>
<keyword evidence="2" id="KW-1185">Reference proteome</keyword>
<protein>
    <recommendedName>
        <fullName evidence="3">F-box domain-containing protein</fullName>
    </recommendedName>
</protein>
<evidence type="ECO:0000313" key="1">
    <source>
        <dbReference type="EMBL" id="KAJ7644843.1"/>
    </source>
</evidence>
<reference evidence="1" key="1">
    <citation type="submission" date="2023-03" db="EMBL/GenBank/DDBJ databases">
        <title>Massive genome expansion in bonnet fungi (Mycena s.s.) driven by repeated elements and novel gene families across ecological guilds.</title>
        <authorList>
            <consortium name="Lawrence Berkeley National Laboratory"/>
            <person name="Harder C.B."/>
            <person name="Miyauchi S."/>
            <person name="Viragh M."/>
            <person name="Kuo A."/>
            <person name="Thoen E."/>
            <person name="Andreopoulos B."/>
            <person name="Lu D."/>
            <person name="Skrede I."/>
            <person name="Drula E."/>
            <person name="Henrissat B."/>
            <person name="Morin E."/>
            <person name="Kohler A."/>
            <person name="Barry K."/>
            <person name="LaButti K."/>
            <person name="Morin E."/>
            <person name="Salamov A."/>
            <person name="Lipzen A."/>
            <person name="Mereny Z."/>
            <person name="Hegedus B."/>
            <person name="Baldrian P."/>
            <person name="Stursova M."/>
            <person name="Weitz H."/>
            <person name="Taylor A."/>
            <person name="Grigoriev I.V."/>
            <person name="Nagy L.G."/>
            <person name="Martin F."/>
            <person name="Kauserud H."/>
        </authorList>
    </citation>
    <scope>NUCLEOTIDE SEQUENCE</scope>
    <source>
        <strain evidence="1">9284</strain>
    </source>
</reference>
<comment type="caution">
    <text evidence="1">The sequence shown here is derived from an EMBL/GenBank/DDBJ whole genome shotgun (WGS) entry which is preliminary data.</text>
</comment>
<dbReference type="Proteomes" id="UP001221142">
    <property type="component" value="Unassembled WGS sequence"/>
</dbReference>
<dbReference type="EMBL" id="JARKIF010000003">
    <property type="protein sequence ID" value="KAJ7644843.1"/>
    <property type="molecule type" value="Genomic_DNA"/>
</dbReference>
<organism evidence="1 2">
    <name type="scientific">Roridomyces roridus</name>
    <dbReference type="NCBI Taxonomy" id="1738132"/>
    <lineage>
        <taxon>Eukaryota</taxon>
        <taxon>Fungi</taxon>
        <taxon>Dikarya</taxon>
        <taxon>Basidiomycota</taxon>
        <taxon>Agaricomycotina</taxon>
        <taxon>Agaricomycetes</taxon>
        <taxon>Agaricomycetidae</taxon>
        <taxon>Agaricales</taxon>
        <taxon>Marasmiineae</taxon>
        <taxon>Mycenaceae</taxon>
        <taxon>Roridomyces</taxon>
    </lineage>
</organism>